<dbReference type="InterPro" id="IPR032877">
    <property type="entry name" value="Transposase_HTH"/>
</dbReference>
<dbReference type="InterPro" id="IPR029261">
    <property type="entry name" value="Transposase_Znf"/>
</dbReference>
<evidence type="ECO:0000259" key="1">
    <source>
        <dbReference type="Pfam" id="PF01610"/>
    </source>
</evidence>
<dbReference type="NCBIfam" id="NF033550">
    <property type="entry name" value="transpos_ISL3"/>
    <property type="match status" value="1"/>
</dbReference>
<dbReference type="Proteomes" id="UP000011744">
    <property type="component" value="Unassembled WGS sequence"/>
</dbReference>
<dbReference type="PATRIC" id="fig|1244869.3.peg.4493"/>
<evidence type="ECO:0000313" key="5">
    <source>
        <dbReference type="Proteomes" id="UP000011744"/>
    </source>
</evidence>
<accession>M2Y360</accession>
<dbReference type="eggNOG" id="COG3464">
    <property type="taxonomic scope" value="Bacteria"/>
</dbReference>
<sequence length="414" mass="46838">MDANTIMALGLGVSPPWKLVEQRLDTTVQPHVLHLEVAVDRGTMFACPQCGRACKAHDFAEFTWRHLNFFQHHCHITAKVPRTDCPEHGVLRIGVPWAREGSQFTLLFEQVALVLVREMPVLAAARIIEVTDNRLWRIVHHYVRKAVERLDLSKLAAVGLDETAAKRGHTYVTVFIDLDRKDKPVVFVTPGRGKDTVTRFKAFMMDHGGQPGRVVEVVCDMSPAFIAAIGETFPNAAVTVDWFHVVQLFTKALDEVRRAEARNNKLPKALRWAILKKADGKMTEAQAEALAELEASDLLTAIAWRLKEKLRWVRKADTVQAARWRITNFLRHAREVIGDNTILDPVRKALGTVEHHRQRILERWTSTHSNARLEGFNGLFQAARARARGYRNTTTFATMIYLIAAPLGDLFKSI</sequence>
<dbReference type="Pfam" id="PF13542">
    <property type="entry name" value="HTH_Tnp_ISL3"/>
    <property type="match status" value="1"/>
</dbReference>
<evidence type="ECO:0000259" key="3">
    <source>
        <dbReference type="Pfam" id="PF14690"/>
    </source>
</evidence>
<dbReference type="Pfam" id="PF14690">
    <property type="entry name" value="Zn_ribbon_ISL3"/>
    <property type="match status" value="1"/>
</dbReference>
<feature type="domain" description="Transposase IS204/IS1001/IS1096/IS1165 DDE" evidence="1">
    <location>
        <begin position="158"/>
        <end position="400"/>
    </location>
</feature>
<reference evidence="4 5" key="1">
    <citation type="journal article" date="2014" name="Genome Announc.">
        <title>Draft Genome Sequence of Magnetospirillum sp. Strain SO-1, a Freshwater Magnetotactic Bacterium Isolated from the Ol'khovka River, Russia.</title>
        <authorList>
            <person name="Grouzdev D.S."/>
            <person name="Dziuba M.V."/>
            <person name="Sukhacheva M.S."/>
            <person name="Mardanov A.V."/>
            <person name="Beletskiy A.V."/>
            <person name="Kuznetsov B.B."/>
            <person name="Skryabin K.G."/>
        </authorList>
    </citation>
    <scope>NUCLEOTIDE SEQUENCE [LARGE SCALE GENOMIC DNA]</scope>
    <source>
        <strain evidence="4 5">SO-1</strain>
    </source>
</reference>
<comment type="caution">
    <text evidence="4">The sequence shown here is derived from an EMBL/GenBank/DDBJ whole genome shotgun (WGS) entry which is preliminary data.</text>
</comment>
<evidence type="ECO:0000259" key="2">
    <source>
        <dbReference type="Pfam" id="PF13542"/>
    </source>
</evidence>
<dbReference type="OrthoDB" id="46712at2"/>
<feature type="domain" description="Transposase IS204/IS1001/IS1096/IS1165 zinc-finger" evidence="3">
    <location>
        <begin position="46"/>
        <end position="88"/>
    </location>
</feature>
<evidence type="ECO:0000313" key="4">
    <source>
        <dbReference type="EMBL" id="EME67516.1"/>
    </source>
</evidence>
<name>M2Y360_9PROT</name>
<keyword evidence="5" id="KW-1185">Reference proteome</keyword>
<feature type="domain" description="Transposase IS204/IS1001/IS1096/IS1165 helix-turn-helix" evidence="2">
    <location>
        <begin position="95"/>
        <end position="143"/>
    </location>
</feature>
<dbReference type="EMBL" id="AONQ01000165">
    <property type="protein sequence ID" value="EME67516.1"/>
    <property type="molecule type" value="Genomic_DNA"/>
</dbReference>
<dbReference type="InterPro" id="IPR047951">
    <property type="entry name" value="Transpos_ISL3"/>
</dbReference>
<dbReference type="PANTHER" id="PTHR33498:SF1">
    <property type="entry name" value="TRANSPOSASE FOR INSERTION SEQUENCE ELEMENT IS1557"/>
    <property type="match status" value="1"/>
</dbReference>
<dbReference type="PANTHER" id="PTHR33498">
    <property type="entry name" value="TRANSPOSASE FOR INSERTION SEQUENCE ELEMENT IS1557"/>
    <property type="match status" value="1"/>
</dbReference>
<dbReference type="AlphaFoldDB" id="M2Y360"/>
<protein>
    <submittedName>
        <fullName evidence="4">Transposase IS204/IS1001/IS1096/IS1165 family protein</fullName>
    </submittedName>
</protein>
<dbReference type="RefSeq" id="WP_008622697.1">
    <property type="nucleotide sequence ID" value="NZ_AONQ01000165.1"/>
</dbReference>
<gene>
    <name evidence="4" type="ORF">H261_23117</name>
</gene>
<dbReference type="InterPro" id="IPR002560">
    <property type="entry name" value="Transposase_DDE"/>
</dbReference>
<organism evidence="4 5">
    <name type="scientific">Paramagnetospirillum caucaseum</name>
    <dbReference type="NCBI Taxonomy" id="1244869"/>
    <lineage>
        <taxon>Bacteria</taxon>
        <taxon>Pseudomonadati</taxon>
        <taxon>Pseudomonadota</taxon>
        <taxon>Alphaproteobacteria</taxon>
        <taxon>Rhodospirillales</taxon>
        <taxon>Magnetospirillaceae</taxon>
        <taxon>Paramagnetospirillum</taxon>
    </lineage>
</organism>
<proteinExistence type="predicted"/>
<dbReference type="Pfam" id="PF01610">
    <property type="entry name" value="DDE_Tnp_ISL3"/>
    <property type="match status" value="1"/>
</dbReference>